<dbReference type="Proteomes" id="UP001271890">
    <property type="component" value="Unassembled WGS sequence"/>
</dbReference>
<dbReference type="NCBIfam" id="TIGR03363">
    <property type="entry name" value="VI_chp_8"/>
    <property type="match status" value="1"/>
</dbReference>
<dbReference type="InterPro" id="IPR010657">
    <property type="entry name" value="ImpA_N"/>
</dbReference>
<organism evidence="2 3">
    <name type="scientific">Xenorhabdus santafensis</name>
    <dbReference type="NCBI Taxonomy" id="2582833"/>
    <lineage>
        <taxon>Bacteria</taxon>
        <taxon>Pseudomonadati</taxon>
        <taxon>Pseudomonadota</taxon>
        <taxon>Gammaproteobacteria</taxon>
        <taxon>Enterobacterales</taxon>
        <taxon>Morganellaceae</taxon>
        <taxon>Xenorhabdus</taxon>
    </lineage>
</organism>
<proteinExistence type="predicted"/>
<dbReference type="EMBL" id="VCDN01000004">
    <property type="protein sequence ID" value="MDX7985948.1"/>
    <property type="molecule type" value="Genomic_DNA"/>
</dbReference>
<dbReference type="PANTHER" id="PTHR37951">
    <property type="entry name" value="CYTOPLASMIC PROTEIN-RELATED"/>
    <property type="match status" value="1"/>
</dbReference>
<reference evidence="3" key="1">
    <citation type="journal article" date="2024" name="Toxins">
        <title>Genome Sequence Analysis of Native Xenorhabdus Strains Isolated from Entomopathogenic Nematodes in Argentina.</title>
        <authorList>
            <person name="Palma L."/>
            <person name="Frizzo L."/>
            <person name="Kaiser S."/>
            <person name="Berry C."/>
            <person name="Caballero P."/>
            <person name="Bode H.B."/>
            <person name="Del Valle E.E."/>
        </authorList>
    </citation>
    <scope>NUCLEOTIDE SEQUENCE [LARGE SCALE GENOMIC DNA]</scope>
    <source>
        <strain evidence="3">12</strain>
    </source>
</reference>
<protein>
    <submittedName>
        <fullName evidence="2">Type VI secretion system protein TssA</fullName>
    </submittedName>
</protein>
<dbReference type="InterPro" id="IPR017740">
    <property type="entry name" value="TssA-like"/>
</dbReference>
<keyword evidence="3" id="KW-1185">Reference proteome</keyword>
<evidence type="ECO:0000313" key="3">
    <source>
        <dbReference type="Proteomes" id="UP001271890"/>
    </source>
</evidence>
<name>A0ABU4S405_9GAMM</name>
<comment type="caution">
    <text evidence="2">The sequence shown here is derived from an EMBL/GenBank/DDBJ whole genome shotgun (WGS) entry which is preliminary data.</text>
</comment>
<dbReference type="PANTHER" id="PTHR37951:SF1">
    <property type="entry name" value="TYPE VI SECRETION SYSTEM COMPONENT TSSA1"/>
    <property type="match status" value="1"/>
</dbReference>
<evidence type="ECO:0000259" key="1">
    <source>
        <dbReference type="Pfam" id="PF06812"/>
    </source>
</evidence>
<gene>
    <name evidence="2" type="primary">tssA</name>
    <name evidence="2" type="ORF">FE392_01165</name>
</gene>
<feature type="domain" description="ImpA N-terminal" evidence="1">
    <location>
        <begin position="7"/>
        <end position="130"/>
    </location>
</feature>
<sequence>MHIDALLEPISVESPCGEDLEYDIEFIELENAMFGKAEQQFGDITIPAEHPDWIEIETRALNLFSRTKDLRIILMLTQSWLEMRGVCGYADGIYLLKRALELYWEDVWPRMEFEGEYDPLFRLNILASIEDNSPLTIQVMNSILLRCNSKELTLQEVCSLLDNTVTEISGYTGGRIRLLDDLKKHANAPEIGALKRLHTLFIDILEIIRQEMSESHVPELTHLLKNLNNVIQFSPSSQPAINIPGKPAESESANPVLAKERMLHEGMPQERAQGESPSAIHSTNSTSIDWQAFEAINRDEARMLLEKAKNYFVMHEPSHPAPMMITRIQRLIDRDFIDIVYDLAPDGLNQLEIIFGRPDNLDTE</sequence>
<dbReference type="Pfam" id="PF06812">
    <property type="entry name" value="ImpA_N"/>
    <property type="match status" value="1"/>
</dbReference>
<accession>A0ABU4S405</accession>
<evidence type="ECO:0000313" key="2">
    <source>
        <dbReference type="EMBL" id="MDX7985948.1"/>
    </source>
</evidence>